<organism evidence="3 4">
    <name type="scientific">Penicillium olsonii</name>
    <dbReference type="NCBI Taxonomy" id="99116"/>
    <lineage>
        <taxon>Eukaryota</taxon>
        <taxon>Fungi</taxon>
        <taxon>Dikarya</taxon>
        <taxon>Ascomycota</taxon>
        <taxon>Pezizomycotina</taxon>
        <taxon>Eurotiomycetes</taxon>
        <taxon>Eurotiomycetidae</taxon>
        <taxon>Eurotiales</taxon>
        <taxon>Aspergillaceae</taxon>
        <taxon>Penicillium</taxon>
    </lineage>
</organism>
<feature type="transmembrane region" description="Helical" evidence="2">
    <location>
        <begin position="67"/>
        <end position="89"/>
    </location>
</feature>
<name>A0A9W4HKL7_PENOL</name>
<protein>
    <submittedName>
        <fullName evidence="3">Uncharacterized protein</fullName>
    </submittedName>
</protein>
<accession>A0A9W4HKL7</accession>
<evidence type="ECO:0000313" key="3">
    <source>
        <dbReference type="EMBL" id="CAG8042006.1"/>
    </source>
</evidence>
<proteinExistence type="predicted"/>
<gene>
    <name evidence="3" type="ORF">POLS_LOCUS3008</name>
</gene>
<dbReference type="PANTHER" id="PTHR35394">
    <property type="entry name" value="DUF3176 DOMAIN-CONTAINING PROTEIN"/>
    <property type="match status" value="1"/>
</dbReference>
<feature type="transmembrane region" description="Helical" evidence="2">
    <location>
        <begin position="557"/>
        <end position="579"/>
    </location>
</feature>
<dbReference type="AlphaFoldDB" id="A0A9W4HKL7"/>
<keyword evidence="4" id="KW-1185">Reference proteome</keyword>
<feature type="region of interest" description="Disordered" evidence="1">
    <location>
        <begin position="1"/>
        <end position="55"/>
    </location>
</feature>
<comment type="caution">
    <text evidence="3">The sequence shown here is derived from an EMBL/GenBank/DDBJ whole genome shotgun (WGS) entry which is preliminary data.</text>
</comment>
<keyword evidence="2" id="KW-0472">Membrane</keyword>
<evidence type="ECO:0000256" key="2">
    <source>
        <dbReference type="SAM" id="Phobius"/>
    </source>
</evidence>
<reference evidence="3" key="1">
    <citation type="submission" date="2021-07" db="EMBL/GenBank/DDBJ databases">
        <authorList>
            <person name="Branca A.L. A."/>
        </authorList>
    </citation>
    <scope>NUCLEOTIDE SEQUENCE</scope>
</reference>
<dbReference type="Pfam" id="PF11374">
    <property type="entry name" value="DUF3176"/>
    <property type="match status" value="1"/>
</dbReference>
<evidence type="ECO:0000313" key="4">
    <source>
        <dbReference type="Proteomes" id="UP001153618"/>
    </source>
</evidence>
<keyword evidence="2" id="KW-0812">Transmembrane</keyword>
<evidence type="ECO:0000256" key="1">
    <source>
        <dbReference type="SAM" id="MobiDB-lite"/>
    </source>
</evidence>
<feature type="compositionally biased region" description="Basic and acidic residues" evidence="1">
    <location>
        <begin position="14"/>
        <end position="29"/>
    </location>
</feature>
<feature type="transmembrane region" description="Helical" evidence="2">
    <location>
        <begin position="171"/>
        <end position="189"/>
    </location>
</feature>
<dbReference type="OrthoDB" id="5242705at2759"/>
<dbReference type="EMBL" id="CAJVOS010000016">
    <property type="protein sequence ID" value="CAG8042006.1"/>
    <property type="molecule type" value="Genomic_DNA"/>
</dbReference>
<dbReference type="PANTHER" id="PTHR35394:SF5">
    <property type="entry name" value="DUF3176 DOMAIN-CONTAINING PROTEIN"/>
    <property type="match status" value="1"/>
</dbReference>
<sequence length="632" mass="69667">MPDATYSPVSPAPSHEDSRRPSPEPHPEPHPAPTEEPAEEPAEDPSKETETPEGNVKPSLWKFISDLFIWEILAMFISSGLLIAIIVILDKYNNQPQPTWKYVSLNSVVSWLSTLSKGCVLFTLSEGIGQLKWVWFTQKTQPLVDLGTFDGASRGIWGCAGLVWRLRAKHFAALGSLAVILGLAFDPFIQNLIHYYPKLIIDPSGTADVSSNSIYSAMGPPLGIGDFYLHAEMKANIYNALFNSDESKPWSIPRYTCSSGNCTWDPIATLEMQASCTNITDKLKFEIYNGTNGSRNPNTTEQSQSITLQSGTKNLTADVVVKSVWGTPVALGSISPIIYNDTIIPPIQLIAPDGLLGNAIWGSSKDGELMHLTWQAIECSISPIVRSIRPRVSRGKYYEDVLDTWKNGTFESYPLGSPYNLKPNWGPDKGLKKGKSFTIAKQSLTSIRYFFTNFFSGRMALTPFDLSFVSDTSTSTGMGSQMTSTSNYASGDLMQLMTVSNITDCNLSTAEKLRCAMEHVAQAMTKAIRDQSSSLPANLTSSSGDAMTSATHIAIHWQWIVLPALVWLLGLVTLVGTMWKTRRAMIPAWKNETMPIIDLCRNSQNEKPQTDEGLPTERARLYESDGRMVMCG</sequence>
<keyword evidence="2" id="KW-1133">Transmembrane helix</keyword>
<dbReference type="Proteomes" id="UP001153618">
    <property type="component" value="Unassembled WGS sequence"/>
</dbReference>
<dbReference type="InterPro" id="IPR021514">
    <property type="entry name" value="DUF3176"/>
</dbReference>